<dbReference type="Proteomes" id="UP000323012">
    <property type="component" value="Unassembled WGS sequence"/>
</dbReference>
<gene>
    <name evidence="2" type="ORF">ACT75_06230</name>
    <name evidence="3" type="ORF">CQR80_06530</name>
    <name evidence="4" type="ORF">FXB79_06470</name>
</gene>
<dbReference type="SMR" id="A0A142G0H6"/>
<dbReference type="AlphaFoldDB" id="A0A142G0H6"/>
<dbReference type="Proteomes" id="UP000226080">
    <property type="component" value="Unassembled WGS sequence"/>
</dbReference>
<dbReference type="OrthoDB" id="5689658at2"/>
<evidence type="ECO:0000313" key="6">
    <source>
        <dbReference type="Proteomes" id="UP000226080"/>
    </source>
</evidence>
<accession>A0A142G0H6</accession>
<dbReference type="RefSeq" id="WP_005564630.1">
    <property type="nucleotide sequence ID" value="NZ_CP012959.1"/>
</dbReference>
<organism evidence="4 7">
    <name type="scientific">Aggregatibacter actinomycetemcomitans</name>
    <name type="common">Actinobacillus actinomycetemcomitans</name>
    <name type="synonym">Haemophilus actinomycetemcomitans</name>
    <dbReference type="NCBI Taxonomy" id="714"/>
    <lineage>
        <taxon>Bacteria</taxon>
        <taxon>Pseudomonadati</taxon>
        <taxon>Pseudomonadota</taxon>
        <taxon>Gammaproteobacteria</taxon>
        <taxon>Pasteurellales</taxon>
        <taxon>Pasteurellaceae</taxon>
        <taxon>Aggregatibacter</taxon>
    </lineage>
</organism>
<evidence type="ECO:0000313" key="3">
    <source>
        <dbReference type="EMBL" id="PHO20541.1"/>
    </source>
</evidence>
<reference evidence="3 6" key="2">
    <citation type="submission" date="2017-10" db="EMBL/GenBank/DDBJ databases">
        <title>Draft genome sequences of Aggregatibacter actinomycetemcomitans strains 310a and 310b.</title>
        <authorList>
            <person name="May A.C."/>
            <person name="Ohta H."/>
            <person name="Maeda H."/>
            <person name="Kokeguchi S."/>
            <person name="Cugini C."/>
        </authorList>
    </citation>
    <scope>NUCLEOTIDE SEQUENCE [LARGE SCALE GENOMIC DNA]</scope>
    <source>
        <strain evidence="3 6">310b</strain>
    </source>
</reference>
<dbReference type="EMBL" id="PCGW01000010">
    <property type="protein sequence ID" value="PHO20541.1"/>
    <property type="molecule type" value="Genomic_DNA"/>
</dbReference>
<evidence type="ECO:0000313" key="5">
    <source>
        <dbReference type="Proteomes" id="UP000072236"/>
    </source>
</evidence>
<evidence type="ECO:0000256" key="1">
    <source>
        <dbReference type="SAM" id="Phobius"/>
    </source>
</evidence>
<reference evidence="4 7" key="3">
    <citation type="submission" date="2019-08" db="EMBL/GenBank/DDBJ databases">
        <title>Whole genome sequencing of Aggregatibacter actinomycetemcomitans cultured from blood stream infections in Denmark reveals a novel phylogenetic lineage expressing serotype a membrane O polysaccharide.</title>
        <authorList>
            <person name="Nedergaard S."/>
            <person name="Kobel C.M."/>
            <person name="Nielsen M.B."/>
            <person name="Moeller R.T."/>
            <person name="Jensen A.B."/>
            <person name="Noerskov-Lauritsen N."/>
        </authorList>
    </citation>
    <scope>NUCLEOTIDE SEQUENCE [LARGE SCALE GENOMIC DNA]</scope>
    <source>
        <strain evidence="4 7">PN_563</strain>
    </source>
</reference>
<keyword evidence="1" id="KW-0472">Membrane</keyword>
<sequence length="145" mass="16771">MEKSLEKHFYRSSSVKTNAWLILFSGLLFIFLGFSISSIHFFFGILNLILGILLVRSIDKPVISLMNSYIEIKLTPLSATKYIKYSDIKSIENQVDRKLIFHLENNQKISFPVNLVQKDSRNELIEQSMSMKNHSKEEQLSGIQN</sequence>
<proteinExistence type="predicted"/>
<keyword evidence="1" id="KW-0812">Transmembrane</keyword>
<evidence type="ECO:0000313" key="7">
    <source>
        <dbReference type="Proteomes" id="UP000323012"/>
    </source>
</evidence>
<dbReference type="EMBL" id="VSED01000014">
    <property type="protein sequence ID" value="TYA38920.1"/>
    <property type="molecule type" value="Genomic_DNA"/>
</dbReference>
<name>A0A142G0H6_AGGAC</name>
<evidence type="ECO:0000313" key="2">
    <source>
        <dbReference type="EMBL" id="AMQ94156.1"/>
    </source>
</evidence>
<keyword evidence="6" id="KW-1185">Reference proteome</keyword>
<feature type="transmembrane region" description="Helical" evidence="1">
    <location>
        <begin position="20"/>
        <end position="50"/>
    </location>
</feature>
<protein>
    <submittedName>
        <fullName evidence="4">Uncharacterized protein</fullName>
    </submittedName>
</protein>
<dbReference type="Proteomes" id="UP000072236">
    <property type="component" value="Chromosome"/>
</dbReference>
<evidence type="ECO:0000313" key="4">
    <source>
        <dbReference type="EMBL" id="TYA38920.1"/>
    </source>
</evidence>
<dbReference type="KEGG" id="aact:ACT75_06230"/>
<keyword evidence="1" id="KW-1133">Transmembrane helix</keyword>
<dbReference type="EMBL" id="CP012959">
    <property type="protein sequence ID" value="AMQ94156.1"/>
    <property type="molecule type" value="Genomic_DNA"/>
</dbReference>
<reference evidence="2 5" key="1">
    <citation type="submission" date="2015-10" db="EMBL/GenBank/DDBJ databases">
        <title>Tn-seq of a polymicrobial infection.</title>
        <authorList>
            <person name="Stacy A."/>
            <person name="Rumbaugh K.P."/>
            <person name="Whiteley M."/>
        </authorList>
    </citation>
    <scope>NUCLEOTIDE SEQUENCE [LARGE SCALE GENOMIC DNA]</scope>
    <source>
        <strain evidence="2 5">624</strain>
    </source>
</reference>